<comment type="caution">
    <text evidence="1">The sequence shown here is derived from an EMBL/GenBank/DDBJ whole genome shotgun (WGS) entry which is preliminary data.</text>
</comment>
<keyword evidence="2" id="KW-1185">Reference proteome</keyword>
<gene>
    <name evidence="1" type="ORF">L6452_42172</name>
</gene>
<evidence type="ECO:0000313" key="2">
    <source>
        <dbReference type="Proteomes" id="UP001055879"/>
    </source>
</evidence>
<proteinExistence type="predicted"/>
<sequence>MEAKFVEDHTQFIINSNGLPSVYEKGESSTKVDKPVSVSTTHAKSKKKKNRHSQKRTTTGKSKNKQSFKSYCSNYQSSYVSYVKKKKPEMESEWRPKKKIDETTKSCPDIHCNRMTTHHMWYLDYGCSKHMTGQKDILSNYTEKFCGNVRFGNDQFSPILGYGDVIQENVMIKKVTYVEGLGHNLFSICQFCDKDLR</sequence>
<evidence type="ECO:0000313" key="1">
    <source>
        <dbReference type="EMBL" id="KAI3667124.1"/>
    </source>
</evidence>
<dbReference type="Proteomes" id="UP001055879">
    <property type="component" value="Linkage Group LG17"/>
</dbReference>
<accession>A0ACB8XI81</accession>
<protein>
    <submittedName>
        <fullName evidence="1">Uncharacterized protein</fullName>
    </submittedName>
</protein>
<name>A0ACB8XI81_ARCLA</name>
<reference evidence="1 2" key="2">
    <citation type="journal article" date="2022" name="Mol. Ecol. Resour.">
        <title>The genomes of chicory, endive, great burdock and yacon provide insights into Asteraceae paleo-polyploidization history and plant inulin production.</title>
        <authorList>
            <person name="Fan W."/>
            <person name="Wang S."/>
            <person name="Wang H."/>
            <person name="Wang A."/>
            <person name="Jiang F."/>
            <person name="Liu H."/>
            <person name="Zhao H."/>
            <person name="Xu D."/>
            <person name="Zhang Y."/>
        </authorList>
    </citation>
    <scope>NUCLEOTIDE SEQUENCE [LARGE SCALE GENOMIC DNA]</scope>
    <source>
        <strain evidence="2">cv. Niubang</strain>
    </source>
</reference>
<reference evidence="2" key="1">
    <citation type="journal article" date="2022" name="Mol. Ecol. Resour.">
        <title>The genomes of chicory, endive, great burdock and yacon provide insights into Asteraceae palaeo-polyploidization history and plant inulin production.</title>
        <authorList>
            <person name="Fan W."/>
            <person name="Wang S."/>
            <person name="Wang H."/>
            <person name="Wang A."/>
            <person name="Jiang F."/>
            <person name="Liu H."/>
            <person name="Zhao H."/>
            <person name="Xu D."/>
            <person name="Zhang Y."/>
        </authorList>
    </citation>
    <scope>NUCLEOTIDE SEQUENCE [LARGE SCALE GENOMIC DNA]</scope>
    <source>
        <strain evidence="2">cv. Niubang</strain>
    </source>
</reference>
<organism evidence="1 2">
    <name type="scientific">Arctium lappa</name>
    <name type="common">Greater burdock</name>
    <name type="synonym">Lappa major</name>
    <dbReference type="NCBI Taxonomy" id="4217"/>
    <lineage>
        <taxon>Eukaryota</taxon>
        <taxon>Viridiplantae</taxon>
        <taxon>Streptophyta</taxon>
        <taxon>Embryophyta</taxon>
        <taxon>Tracheophyta</taxon>
        <taxon>Spermatophyta</taxon>
        <taxon>Magnoliopsida</taxon>
        <taxon>eudicotyledons</taxon>
        <taxon>Gunneridae</taxon>
        <taxon>Pentapetalae</taxon>
        <taxon>asterids</taxon>
        <taxon>campanulids</taxon>
        <taxon>Asterales</taxon>
        <taxon>Asteraceae</taxon>
        <taxon>Carduoideae</taxon>
        <taxon>Cardueae</taxon>
        <taxon>Arctiinae</taxon>
        <taxon>Arctium</taxon>
    </lineage>
</organism>
<dbReference type="EMBL" id="CM042063">
    <property type="protein sequence ID" value="KAI3667124.1"/>
    <property type="molecule type" value="Genomic_DNA"/>
</dbReference>